<dbReference type="Pfam" id="PF08282">
    <property type="entry name" value="Hydrolase_3"/>
    <property type="match status" value="1"/>
</dbReference>
<protein>
    <submittedName>
        <fullName evidence="1">Cof-type HAD-IIB family hydrolase</fullName>
    </submittedName>
</protein>
<proteinExistence type="predicted"/>
<dbReference type="GO" id="GO:0000287">
    <property type="term" value="F:magnesium ion binding"/>
    <property type="evidence" value="ECO:0007669"/>
    <property type="project" value="TreeGrafter"/>
</dbReference>
<evidence type="ECO:0000313" key="1">
    <source>
        <dbReference type="EMBL" id="MQN01351.1"/>
    </source>
</evidence>
<organism evidence="1 2">
    <name type="scientific">Candidatus Weimeria bifida</name>
    <dbReference type="NCBI Taxonomy" id="2599074"/>
    <lineage>
        <taxon>Bacteria</taxon>
        <taxon>Bacillati</taxon>
        <taxon>Bacillota</taxon>
        <taxon>Clostridia</taxon>
        <taxon>Lachnospirales</taxon>
        <taxon>Lachnospiraceae</taxon>
        <taxon>Candidatus Weimeria</taxon>
    </lineage>
</organism>
<dbReference type="Gene3D" id="3.30.1240.10">
    <property type="match status" value="1"/>
</dbReference>
<dbReference type="AlphaFoldDB" id="A0A6N7J029"/>
<dbReference type="Proteomes" id="UP000460257">
    <property type="component" value="Unassembled WGS sequence"/>
</dbReference>
<evidence type="ECO:0000313" key="2">
    <source>
        <dbReference type="Proteomes" id="UP000460257"/>
    </source>
</evidence>
<dbReference type="Gene3D" id="3.40.50.1000">
    <property type="entry name" value="HAD superfamily/HAD-like"/>
    <property type="match status" value="1"/>
</dbReference>
<dbReference type="SUPFAM" id="SSF56784">
    <property type="entry name" value="HAD-like"/>
    <property type="match status" value="1"/>
</dbReference>
<accession>A0A6N7J029</accession>
<name>A0A6N7J029_9FIRM</name>
<dbReference type="EMBL" id="VOGC01000006">
    <property type="protein sequence ID" value="MQN01351.1"/>
    <property type="molecule type" value="Genomic_DNA"/>
</dbReference>
<dbReference type="GO" id="GO:0005829">
    <property type="term" value="C:cytosol"/>
    <property type="evidence" value="ECO:0007669"/>
    <property type="project" value="TreeGrafter"/>
</dbReference>
<keyword evidence="2" id="KW-1185">Reference proteome</keyword>
<dbReference type="InterPro" id="IPR023214">
    <property type="entry name" value="HAD_sf"/>
</dbReference>
<dbReference type="PANTHER" id="PTHR10000:SF8">
    <property type="entry name" value="HAD SUPERFAMILY HYDROLASE-LIKE, TYPE 3"/>
    <property type="match status" value="1"/>
</dbReference>
<keyword evidence="1" id="KW-0378">Hydrolase</keyword>
<dbReference type="PANTHER" id="PTHR10000">
    <property type="entry name" value="PHOSPHOSERINE PHOSPHATASE"/>
    <property type="match status" value="1"/>
</dbReference>
<dbReference type="PROSITE" id="PS01229">
    <property type="entry name" value="COF_2"/>
    <property type="match status" value="1"/>
</dbReference>
<comment type="caution">
    <text evidence="1">The sequence shown here is derived from an EMBL/GenBank/DDBJ whole genome shotgun (WGS) entry which is preliminary data.</text>
</comment>
<dbReference type="InterPro" id="IPR036412">
    <property type="entry name" value="HAD-like_sf"/>
</dbReference>
<sequence length="261" mass="28788">MKAVFFDIDGTLWDTHNVIPESTVRAIHALQKNGNLAFINTGRSRSFVRRKNLLDIGFDGICSGCGTMLELNGRVEYYYKIPADFVAYTLETIRKYHFRPVLEGRYNLYLEKKDFAGDPYGEKLFRELGNNILSIDDNWGKWEISKMSCATPQPEADVEAVKKVLGNDYTFMSHNPEVCEMVPAGHNKATVIDLVCGKCGIDLSDTVSIGDGVNDLDMLRHAGVGVAMGSGADEAKNAADIVTSGLKEDGIERALKKLGLI</sequence>
<dbReference type="PRINTS" id="PR00119">
    <property type="entry name" value="CATATPASE"/>
</dbReference>
<gene>
    <name evidence="1" type="ORF">FRC54_05405</name>
</gene>
<reference evidence="1" key="1">
    <citation type="journal article" date="2020" name="Appl. Environ. Microbiol.">
        <title>Medium-Chain Fatty Acid Synthesis by 'Candidatus Weimeria bifida' gen. nov., sp. nov., and 'Candidatus Pseudoramibacter fermentans' sp. nov.</title>
        <authorList>
            <person name="Scarborough M.J."/>
            <person name="Myers K.S."/>
            <person name="Donohue T.J."/>
            <person name="Noguera D.R."/>
        </authorList>
    </citation>
    <scope>NUCLEOTIDE SEQUENCE</scope>
    <source>
        <strain evidence="1">LCO1.1</strain>
    </source>
</reference>
<dbReference type="GO" id="GO:0016791">
    <property type="term" value="F:phosphatase activity"/>
    <property type="evidence" value="ECO:0007669"/>
    <property type="project" value="UniProtKB-ARBA"/>
</dbReference>